<dbReference type="EMBL" id="JACMYC010000005">
    <property type="protein sequence ID" value="MBC2960663.1"/>
    <property type="molecule type" value="Genomic_DNA"/>
</dbReference>
<dbReference type="Proteomes" id="UP000604001">
    <property type="component" value="Unassembled WGS sequence"/>
</dbReference>
<dbReference type="Gene3D" id="3.30.1310.10">
    <property type="entry name" value="Nucleoid-associated protein YbaB-like domain"/>
    <property type="match status" value="1"/>
</dbReference>
<evidence type="ECO:0000313" key="2">
    <source>
        <dbReference type="Proteomes" id="UP000604001"/>
    </source>
</evidence>
<proteinExistence type="predicted"/>
<name>A0ABR6U955_9ACTN</name>
<dbReference type="RefSeq" id="WP_186345939.1">
    <property type="nucleotide sequence ID" value="NZ_BMMR01000007.1"/>
</dbReference>
<keyword evidence="2" id="KW-1185">Reference proteome</keyword>
<dbReference type="InterPro" id="IPR036894">
    <property type="entry name" value="YbaB-like_sf"/>
</dbReference>
<organism evidence="1 2">
    <name type="scientific">Nocardioides deserti</name>
    <dbReference type="NCBI Taxonomy" id="1588644"/>
    <lineage>
        <taxon>Bacteria</taxon>
        <taxon>Bacillati</taxon>
        <taxon>Actinomycetota</taxon>
        <taxon>Actinomycetes</taxon>
        <taxon>Propionibacteriales</taxon>
        <taxon>Nocardioidaceae</taxon>
        <taxon>Nocardioides</taxon>
    </lineage>
</organism>
<protein>
    <submittedName>
        <fullName evidence="1">YbaB/EbfC family nucleoid-associated protein</fullName>
    </submittedName>
</protein>
<sequence length="184" mass="20967">MPEPRAGQTPLERAWSDTTVETESPNGRVRVTMVGDHELRLWVDPTWYATAPVRTLQDELVRAARLVYVNRTRAYYDTWSRLAGRLVRPARTAESPETEEYQRRLDEVVARGEAYDGRIALVLSGTSRFTVSIDPSVVRDLDAAAFCARAREAALACLHEHEEGWQRAHFDVYTRPRLERAGVL</sequence>
<gene>
    <name evidence="1" type="ORF">H7344_10200</name>
</gene>
<evidence type="ECO:0000313" key="1">
    <source>
        <dbReference type="EMBL" id="MBC2960663.1"/>
    </source>
</evidence>
<accession>A0ABR6U955</accession>
<reference evidence="1 2" key="1">
    <citation type="submission" date="2020-08" db="EMBL/GenBank/DDBJ databases">
        <title>novel species in genus Nocardioides.</title>
        <authorList>
            <person name="Zhang G."/>
        </authorList>
    </citation>
    <scope>NUCLEOTIDE SEQUENCE [LARGE SCALE GENOMIC DNA]</scope>
    <source>
        <strain evidence="1 2">SC8A-24</strain>
    </source>
</reference>
<comment type="caution">
    <text evidence="1">The sequence shown here is derived from an EMBL/GenBank/DDBJ whole genome shotgun (WGS) entry which is preliminary data.</text>
</comment>